<gene>
    <name evidence="5 11" type="primary">proC</name>
    <name evidence="11" type="ORF">K8V15_01690</name>
</gene>
<dbReference type="Pfam" id="PF03807">
    <property type="entry name" value="F420_oxidored"/>
    <property type="match status" value="1"/>
</dbReference>
<dbReference type="InterPro" id="IPR053790">
    <property type="entry name" value="P5CR-like_CS"/>
</dbReference>
<dbReference type="InterPro" id="IPR028939">
    <property type="entry name" value="P5C_Rdtase_cat_N"/>
</dbReference>
<keyword evidence="2 5" id="KW-0521">NADP</keyword>
<dbReference type="HAMAP" id="MF_01925">
    <property type="entry name" value="P5C_reductase"/>
    <property type="match status" value="1"/>
</dbReference>
<protein>
    <recommendedName>
        <fullName evidence="5 6">Pyrroline-5-carboxylate reductase</fullName>
        <shortName evidence="5">P5C reductase</shortName>
        <shortName evidence="5">P5CR</shortName>
        <ecNumber evidence="5 6">1.5.1.2</ecNumber>
    </recommendedName>
    <alternativeName>
        <fullName evidence="5">PCA reductase</fullName>
    </alternativeName>
</protein>
<sequence length="263" mass="26963">MKLTLVGAGAMGEALLTGWLAGGHAADDLTIVEPSPQRAAVIEETHGVRSVTLAEAGAADVVVLAVKPHQIDDVLSELSGDLQPSALVVSIAAGTPLKQLEDGLRHGTAVVRVMPNTPALVGEGMAGIVRGSHVSDEQVATVESLMNAVGKSVVVQEKHLDALTSVSGSGPAYLFYIAEAMIEGGVHQGLTRAEATELAVQTFVGSAKLLAESGKSATVLREMVTSPAGTTAAALRVLDDRGVRAAFLEAMEACVRRGQEMAG</sequence>
<feature type="binding site" evidence="7">
    <location>
        <begin position="65"/>
        <end position="68"/>
    </location>
    <ligand>
        <name>NADP(+)</name>
        <dbReference type="ChEBI" id="CHEBI:58349"/>
    </ligand>
</feature>
<keyword evidence="5 8" id="KW-0028">Amino-acid biosynthesis</keyword>
<evidence type="ECO:0000256" key="8">
    <source>
        <dbReference type="RuleBase" id="RU003903"/>
    </source>
</evidence>
<dbReference type="PROSITE" id="PS00521">
    <property type="entry name" value="P5CR"/>
    <property type="match status" value="1"/>
</dbReference>
<evidence type="ECO:0000256" key="6">
    <source>
        <dbReference type="NCBIfam" id="TIGR00112"/>
    </source>
</evidence>
<evidence type="ECO:0000313" key="12">
    <source>
        <dbReference type="Proteomes" id="UP000712713"/>
    </source>
</evidence>
<dbReference type="GO" id="GO:0055129">
    <property type="term" value="P:L-proline biosynthetic process"/>
    <property type="evidence" value="ECO:0007669"/>
    <property type="project" value="UniProtKB-UniRule"/>
</dbReference>
<comment type="similarity">
    <text evidence="1 5 8">Belongs to the pyrroline-5-carboxylate reductase family.</text>
</comment>
<dbReference type="EC" id="1.5.1.2" evidence="5 6"/>
<dbReference type="InterPro" id="IPR008927">
    <property type="entry name" value="6-PGluconate_DH-like_C_sf"/>
</dbReference>
<dbReference type="PANTHER" id="PTHR11645">
    <property type="entry name" value="PYRROLINE-5-CARBOXYLATE REDUCTASE"/>
    <property type="match status" value="1"/>
</dbReference>
<comment type="caution">
    <text evidence="11">The sequence shown here is derived from an EMBL/GenBank/DDBJ whole genome shotgun (WGS) entry which is preliminary data.</text>
</comment>
<evidence type="ECO:0000256" key="5">
    <source>
        <dbReference type="HAMAP-Rule" id="MF_01925"/>
    </source>
</evidence>
<evidence type="ECO:0000256" key="1">
    <source>
        <dbReference type="ARBA" id="ARBA00005525"/>
    </source>
</evidence>
<comment type="catalytic activity">
    <reaction evidence="5">
        <text>L-proline + NAD(+) = (S)-1-pyrroline-5-carboxylate + NADH + 2 H(+)</text>
        <dbReference type="Rhea" id="RHEA:14105"/>
        <dbReference type="ChEBI" id="CHEBI:15378"/>
        <dbReference type="ChEBI" id="CHEBI:17388"/>
        <dbReference type="ChEBI" id="CHEBI:57540"/>
        <dbReference type="ChEBI" id="CHEBI:57945"/>
        <dbReference type="ChEBI" id="CHEBI:60039"/>
        <dbReference type="EC" id="1.5.1.2"/>
    </reaction>
</comment>
<feature type="domain" description="Pyrroline-5-carboxylate reductase catalytic N-terminal" evidence="9">
    <location>
        <begin position="2"/>
        <end position="94"/>
    </location>
</feature>
<dbReference type="SUPFAM" id="SSF51735">
    <property type="entry name" value="NAD(P)-binding Rossmann-fold domains"/>
    <property type="match status" value="1"/>
</dbReference>
<evidence type="ECO:0000256" key="4">
    <source>
        <dbReference type="ARBA" id="ARBA00058118"/>
    </source>
</evidence>
<dbReference type="PIRSF" id="PIRSF000193">
    <property type="entry name" value="Pyrrol-5-carb_rd"/>
    <property type="match status" value="1"/>
</dbReference>
<dbReference type="InterPro" id="IPR036291">
    <property type="entry name" value="NAD(P)-bd_dom_sf"/>
</dbReference>
<keyword evidence="5" id="KW-0963">Cytoplasm</keyword>
<dbReference type="InterPro" id="IPR029036">
    <property type="entry name" value="P5CR_dimer"/>
</dbReference>
<dbReference type="GO" id="GO:0005737">
    <property type="term" value="C:cytoplasm"/>
    <property type="evidence" value="ECO:0007669"/>
    <property type="project" value="UniProtKB-SubCell"/>
</dbReference>
<comment type="catalytic activity">
    <reaction evidence="5 8">
        <text>L-proline + NADP(+) = (S)-1-pyrroline-5-carboxylate + NADPH + 2 H(+)</text>
        <dbReference type="Rhea" id="RHEA:14109"/>
        <dbReference type="ChEBI" id="CHEBI:15378"/>
        <dbReference type="ChEBI" id="CHEBI:17388"/>
        <dbReference type="ChEBI" id="CHEBI:57783"/>
        <dbReference type="ChEBI" id="CHEBI:58349"/>
        <dbReference type="ChEBI" id="CHEBI:60039"/>
        <dbReference type="EC" id="1.5.1.2"/>
    </reaction>
</comment>
<evidence type="ECO:0000313" key="11">
    <source>
        <dbReference type="EMBL" id="HJE50689.1"/>
    </source>
</evidence>
<keyword evidence="3 5" id="KW-0560">Oxidoreductase</keyword>
<evidence type="ECO:0000259" key="10">
    <source>
        <dbReference type="Pfam" id="PF14748"/>
    </source>
</evidence>
<dbReference type="FunFam" id="1.10.3730.10:FF:000001">
    <property type="entry name" value="Pyrroline-5-carboxylate reductase"/>
    <property type="match status" value="1"/>
</dbReference>
<comment type="pathway">
    <text evidence="5 8">Amino-acid biosynthesis; L-proline biosynthesis; L-proline from L-glutamate 5-semialdehyde: step 1/1.</text>
</comment>
<dbReference type="Pfam" id="PF14748">
    <property type="entry name" value="P5CR_dimer"/>
    <property type="match status" value="1"/>
</dbReference>
<keyword evidence="5 8" id="KW-0641">Proline biosynthesis</keyword>
<dbReference type="EMBL" id="DYZF01000042">
    <property type="protein sequence ID" value="HJE50689.1"/>
    <property type="molecule type" value="Genomic_DNA"/>
</dbReference>
<evidence type="ECO:0000259" key="9">
    <source>
        <dbReference type="Pfam" id="PF03807"/>
    </source>
</evidence>
<dbReference type="PANTHER" id="PTHR11645:SF0">
    <property type="entry name" value="PYRROLINE-5-CARBOXYLATE REDUCTASE 3"/>
    <property type="match status" value="1"/>
</dbReference>
<name>A0A921JPL8_9ACTN</name>
<reference evidence="11" key="2">
    <citation type="submission" date="2021-09" db="EMBL/GenBank/DDBJ databases">
        <authorList>
            <person name="Gilroy R."/>
        </authorList>
    </citation>
    <scope>NUCLEOTIDE SEQUENCE</scope>
    <source>
        <strain evidence="11">ChiGjej3B3-7470</strain>
    </source>
</reference>
<dbReference type="AlphaFoldDB" id="A0A921JPL8"/>
<dbReference type="NCBIfam" id="TIGR00112">
    <property type="entry name" value="proC"/>
    <property type="match status" value="1"/>
</dbReference>
<dbReference type="Gene3D" id="3.40.50.720">
    <property type="entry name" value="NAD(P)-binding Rossmann-like Domain"/>
    <property type="match status" value="1"/>
</dbReference>
<reference evidence="11" key="1">
    <citation type="journal article" date="2021" name="PeerJ">
        <title>Extensive microbial diversity within the chicken gut microbiome revealed by metagenomics and culture.</title>
        <authorList>
            <person name="Gilroy R."/>
            <person name="Ravi A."/>
            <person name="Getino M."/>
            <person name="Pursley I."/>
            <person name="Horton D.L."/>
            <person name="Alikhan N.F."/>
            <person name="Baker D."/>
            <person name="Gharbi K."/>
            <person name="Hall N."/>
            <person name="Watson M."/>
            <person name="Adriaenssens E.M."/>
            <person name="Foster-Nyarko E."/>
            <person name="Jarju S."/>
            <person name="Secka A."/>
            <person name="Antonio M."/>
            <person name="Oren A."/>
            <person name="Chaudhuri R.R."/>
            <person name="La Ragione R."/>
            <person name="Hildebrand F."/>
            <person name="Pallen M.J."/>
        </authorList>
    </citation>
    <scope>NUCLEOTIDE SEQUENCE</scope>
    <source>
        <strain evidence="11">ChiGjej3B3-7470</strain>
    </source>
</reference>
<dbReference type="Gene3D" id="1.10.3730.10">
    <property type="entry name" value="ProC C-terminal domain-like"/>
    <property type="match status" value="1"/>
</dbReference>
<proteinExistence type="inferred from homology"/>
<dbReference type="Proteomes" id="UP000712713">
    <property type="component" value="Unassembled WGS sequence"/>
</dbReference>
<comment type="subcellular location">
    <subcellularLocation>
        <location evidence="5">Cytoplasm</location>
    </subcellularLocation>
</comment>
<evidence type="ECO:0000256" key="3">
    <source>
        <dbReference type="ARBA" id="ARBA00023002"/>
    </source>
</evidence>
<organism evidence="11 12">
    <name type="scientific">Tessaracoccus flavescens</name>
    <dbReference type="NCBI Taxonomy" id="399497"/>
    <lineage>
        <taxon>Bacteria</taxon>
        <taxon>Bacillati</taxon>
        <taxon>Actinomycetota</taxon>
        <taxon>Actinomycetes</taxon>
        <taxon>Propionibacteriales</taxon>
        <taxon>Propionibacteriaceae</taxon>
        <taxon>Tessaracoccus</taxon>
    </lineage>
</organism>
<comment type="function">
    <text evidence="4 5">Catalyzes the reduction of 1-pyrroline-5-carboxylate (PCA) to L-proline.</text>
</comment>
<dbReference type="InterPro" id="IPR000304">
    <property type="entry name" value="Pyrroline-COOH_reductase"/>
</dbReference>
<accession>A0A921JPL8</accession>
<evidence type="ECO:0000256" key="7">
    <source>
        <dbReference type="PIRSR" id="PIRSR000193-1"/>
    </source>
</evidence>
<dbReference type="GO" id="GO:0004735">
    <property type="term" value="F:pyrroline-5-carboxylate reductase activity"/>
    <property type="evidence" value="ECO:0007669"/>
    <property type="project" value="UniProtKB-UniRule"/>
</dbReference>
<dbReference type="SUPFAM" id="SSF48179">
    <property type="entry name" value="6-phosphogluconate dehydrogenase C-terminal domain-like"/>
    <property type="match status" value="1"/>
</dbReference>
<feature type="domain" description="Pyrroline-5-carboxylate reductase dimerisation" evidence="10">
    <location>
        <begin position="157"/>
        <end position="261"/>
    </location>
</feature>
<evidence type="ECO:0000256" key="2">
    <source>
        <dbReference type="ARBA" id="ARBA00022857"/>
    </source>
</evidence>